<name>A0A174PH91_9FIRM</name>
<gene>
    <name evidence="1" type="ORF">ERS852569_00142</name>
</gene>
<dbReference type="AlphaFoldDB" id="A0A174PH91"/>
<dbReference type="EMBL" id="CZBP01000001">
    <property type="protein sequence ID" value="CUP60504.1"/>
    <property type="molecule type" value="Genomic_DNA"/>
</dbReference>
<evidence type="ECO:0000313" key="1">
    <source>
        <dbReference type="EMBL" id="CUP60504.1"/>
    </source>
</evidence>
<organism evidence="1 2">
    <name type="scientific">Blautia obeum</name>
    <dbReference type="NCBI Taxonomy" id="40520"/>
    <lineage>
        <taxon>Bacteria</taxon>
        <taxon>Bacillati</taxon>
        <taxon>Bacillota</taxon>
        <taxon>Clostridia</taxon>
        <taxon>Lachnospirales</taxon>
        <taxon>Lachnospiraceae</taxon>
        <taxon>Blautia</taxon>
    </lineage>
</organism>
<dbReference type="RefSeq" id="WP_055059180.1">
    <property type="nucleotide sequence ID" value="NZ_CZBP01000001.1"/>
</dbReference>
<protein>
    <submittedName>
        <fullName evidence="1">Uncharacterized protein</fullName>
    </submittedName>
</protein>
<reference evidence="1 2" key="1">
    <citation type="submission" date="2015-09" db="EMBL/GenBank/DDBJ databases">
        <authorList>
            <consortium name="Pathogen Informatics"/>
        </authorList>
    </citation>
    <scope>NUCLEOTIDE SEQUENCE [LARGE SCALE GENOMIC DNA]</scope>
    <source>
        <strain evidence="1 2">2789STDY5834957</strain>
    </source>
</reference>
<evidence type="ECO:0000313" key="2">
    <source>
        <dbReference type="Proteomes" id="UP000095762"/>
    </source>
</evidence>
<proteinExistence type="predicted"/>
<dbReference type="Proteomes" id="UP000095762">
    <property type="component" value="Unassembled WGS sequence"/>
</dbReference>
<accession>A0A174PH91</accession>
<sequence length="88" mass="10464">MEIPEKDYDEFEGRLKELSYATDYIPSSEDLVCVMEDGKLPDRFVSFFMWLDMHHPEPIDEEEKKMLKRIRKILYTSVEITEETDGAL</sequence>